<keyword evidence="4" id="KW-0472">Membrane</keyword>
<dbReference type="OrthoDB" id="1081007at2759"/>
<dbReference type="InterPro" id="IPR029055">
    <property type="entry name" value="Ntn_hydrolases_N"/>
</dbReference>
<proteinExistence type="predicted"/>
<keyword evidence="4" id="KW-0812">Transmembrane</keyword>
<dbReference type="Gene3D" id="1.10.246.130">
    <property type="match status" value="1"/>
</dbReference>
<feature type="binding site" evidence="3">
    <location>
        <position position="104"/>
    </location>
    <ligand>
        <name>L-glutamate</name>
        <dbReference type="ChEBI" id="CHEBI:29985"/>
    </ligand>
</feature>
<feature type="binding site" evidence="3">
    <location>
        <position position="421"/>
    </location>
    <ligand>
        <name>L-glutamate</name>
        <dbReference type="ChEBI" id="CHEBI:29985"/>
    </ligand>
</feature>
<dbReference type="NCBIfam" id="TIGR00066">
    <property type="entry name" value="g_glut_trans"/>
    <property type="match status" value="1"/>
</dbReference>
<dbReference type="PANTHER" id="PTHR11686">
    <property type="entry name" value="GAMMA GLUTAMYL TRANSPEPTIDASE"/>
    <property type="match status" value="1"/>
</dbReference>
<dbReference type="FunFam" id="1.10.246.130:FF:000001">
    <property type="entry name" value="Gamma-glutamyltransferase 5 isoform 1"/>
    <property type="match status" value="1"/>
</dbReference>
<keyword evidence="6" id="KW-1185">Reference proteome</keyword>
<feature type="binding site" evidence="3">
    <location>
        <begin position="397"/>
        <end position="399"/>
    </location>
    <ligand>
        <name>L-glutamate</name>
        <dbReference type="ChEBI" id="CHEBI:29985"/>
    </ligand>
</feature>
<dbReference type="Gene3D" id="3.60.20.40">
    <property type="match status" value="1"/>
</dbReference>
<reference evidence="5" key="1">
    <citation type="submission" date="2022-01" db="EMBL/GenBank/DDBJ databases">
        <authorList>
            <person name="King R."/>
        </authorList>
    </citation>
    <scope>NUCLEOTIDE SEQUENCE</scope>
</reference>
<evidence type="ECO:0000256" key="3">
    <source>
        <dbReference type="PIRSR" id="PIRSR600101-2"/>
    </source>
</evidence>
<dbReference type="PRINTS" id="PR01210">
    <property type="entry name" value="GGTRANSPTASE"/>
</dbReference>
<dbReference type="GO" id="GO:0036374">
    <property type="term" value="F:glutathione hydrolase activity"/>
    <property type="evidence" value="ECO:0007669"/>
    <property type="project" value="InterPro"/>
</dbReference>
<gene>
    <name evidence="5" type="ORF">PHYEVI_LOCUS8169</name>
</gene>
<dbReference type="Pfam" id="PF01019">
    <property type="entry name" value="G_glu_transpept"/>
    <property type="match status" value="1"/>
</dbReference>
<evidence type="ECO:0000313" key="5">
    <source>
        <dbReference type="EMBL" id="CAH1184987.1"/>
    </source>
</evidence>
<dbReference type="AlphaFoldDB" id="A0A9P0GYH7"/>
<accession>A0A9P0GYH7</accession>
<feature type="binding site" evidence="3">
    <location>
        <begin position="449"/>
        <end position="450"/>
    </location>
    <ligand>
        <name>L-glutamate</name>
        <dbReference type="ChEBI" id="CHEBI:29985"/>
    </ligand>
</feature>
<dbReference type="InterPro" id="IPR043138">
    <property type="entry name" value="GGT_lsub"/>
</dbReference>
<dbReference type="GO" id="GO:0006751">
    <property type="term" value="P:glutathione catabolic process"/>
    <property type="evidence" value="ECO:0007669"/>
    <property type="project" value="InterPro"/>
</dbReference>
<dbReference type="InterPro" id="IPR043137">
    <property type="entry name" value="GGT_ssub_C"/>
</dbReference>
<feature type="transmembrane region" description="Helical" evidence="4">
    <location>
        <begin position="6"/>
        <end position="28"/>
    </location>
</feature>
<keyword evidence="1" id="KW-1202">Platelet aggregation activating toxin</keyword>
<dbReference type="InterPro" id="IPR000101">
    <property type="entry name" value="GGT_peptidase"/>
</dbReference>
<dbReference type="SUPFAM" id="SSF56235">
    <property type="entry name" value="N-terminal nucleophile aminohydrolases (Ntn hydrolases)"/>
    <property type="match status" value="1"/>
</dbReference>
<evidence type="ECO:0000256" key="2">
    <source>
        <dbReference type="PIRSR" id="PIRSR600101-1"/>
    </source>
</evidence>
<organism evidence="5 6">
    <name type="scientific">Phyllotreta striolata</name>
    <name type="common">Striped flea beetle</name>
    <name type="synonym">Crioceris striolata</name>
    <dbReference type="NCBI Taxonomy" id="444603"/>
    <lineage>
        <taxon>Eukaryota</taxon>
        <taxon>Metazoa</taxon>
        <taxon>Ecdysozoa</taxon>
        <taxon>Arthropoda</taxon>
        <taxon>Hexapoda</taxon>
        <taxon>Insecta</taxon>
        <taxon>Pterygota</taxon>
        <taxon>Neoptera</taxon>
        <taxon>Endopterygota</taxon>
        <taxon>Coleoptera</taxon>
        <taxon>Polyphaga</taxon>
        <taxon>Cucujiformia</taxon>
        <taxon>Chrysomeloidea</taxon>
        <taxon>Chrysomelidae</taxon>
        <taxon>Galerucinae</taxon>
        <taxon>Alticini</taxon>
        <taxon>Phyllotreta</taxon>
    </lineage>
</organism>
<evidence type="ECO:0000313" key="6">
    <source>
        <dbReference type="Proteomes" id="UP001153712"/>
    </source>
</evidence>
<protein>
    <recommendedName>
        <fullName evidence="7">Gamma-glutamyltranspeptidase 1</fullName>
    </recommendedName>
</protein>
<keyword evidence="1" id="KW-1199">Hemostasis impairing toxin</keyword>
<evidence type="ECO:0000256" key="4">
    <source>
        <dbReference type="SAM" id="Phobius"/>
    </source>
</evidence>
<keyword evidence="4" id="KW-1133">Transmembrane helix</keyword>
<evidence type="ECO:0000256" key="1">
    <source>
        <dbReference type="ARBA" id="ARBA00084097"/>
    </source>
</evidence>
<dbReference type="FunFam" id="3.60.20.40:FF:000001">
    <property type="entry name" value="Gamma-glutamyltranspeptidase 1"/>
    <property type="match status" value="1"/>
</dbReference>
<dbReference type="PANTHER" id="PTHR11686:SF72">
    <property type="entry name" value="GAMMA-GLUTAMYL TRANSPEPTIDASE, ISOFORM A"/>
    <property type="match status" value="1"/>
</dbReference>
<feature type="active site" description="Nucleophile" evidence="2">
    <location>
        <position position="379"/>
    </location>
</feature>
<feature type="binding site" evidence="3">
    <location>
        <position position="472"/>
    </location>
    <ligand>
        <name>L-glutamate</name>
        <dbReference type="ChEBI" id="CHEBI:29985"/>
    </ligand>
</feature>
<dbReference type="GO" id="GO:0005886">
    <property type="term" value="C:plasma membrane"/>
    <property type="evidence" value="ECO:0007669"/>
    <property type="project" value="TreeGrafter"/>
</dbReference>
<dbReference type="Proteomes" id="UP001153712">
    <property type="component" value="Chromosome 5"/>
</dbReference>
<name>A0A9P0GYH7_PHYSR</name>
<dbReference type="EMBL" id="OU900098">
    <property type="protein sequence ID" value="CAH1184987.1"/>
    <property type="molecule type" value="Genomic_DNA"/>
</dbReference>
<evidence type="ECO:0008006" key="7">
    <source>
        <dbReference type="Google" id="ProtNLM"/>
    </source>
</evidence>
<keyword evidence="1" id="KW-0800">Toxin</keyword>
<sequence length="575" mass="63216">MKRSMLITTLGVLSLIIIDILIITLIILATKNGDRKLGAVVSSGHGCADIGVSIMKKGGNAADAAIATLFCEGVAMSESTGLGGGFFLVIYNKTTGESWALDARETAPAAAAEDMYRGQPANASLRGGRSVAVPGELRGYWELYKRFGGGLPWKDLVQPTIDICRNGQYVTKFLESRFEMRKELLYNDPVMRDTFFHEGTKEYYKEGERLKRLRMAKTLETIAAEGGDALHQGSLTEGFVKDIRDKGGIMTVEDMNNYYPLWKKPVKSVIYQNHTVISSPLPASGHILTYILNILSDYIDVTRPYSVLTNQRIIESFKLGYASRTKFGDPDFVDFDKIISNLVSPGYAREMRKLIKDNETSQDPFYYGATTDFQQDHGTSHISVLSPSGDAVSVTGTINFIWGAGFQSNSTGIILNDSMDDFSQPDAINGFGLPPAEANFIRPGKRPMSSMTPTIVLDGNQNVVLVPGGAGGSKITTALAQTIIKNLWFKMSLDDSINERRLHHQLVPMKIIYEEEFREKAKDLVEGLAKIGHKYDFKDDYGFASIVAISRNSSTNCISAVSDARRPGSVAYFTA</sequence>